<protein>
    <recommendedName>
        <fullName evidence="3">Transcriptional regulator</fullName>
    </recommendedName>
</protein>
<organism evidence="1 2">
    <name type="scientific">Streptomyces calidiresistens</name>
    <dbReference type="NCBI Taxonomy" id="1485586"/>
    <lineage>
        <taxon>Bacteria</taxon>
        <taxon>Bacillati</taxon>
        <taxon>Actinomycetota</taxon>
        <taxon>Actinomycetes</taxon>
        <taxon>Kitasatosporales</taxon>
        <taxon>Streptomycetaceae</taxon>
        <taxon>Streptomyces</taxon>
    </lineage>
</organism>
<accession>A0A7W3T1X7</accession>
<name>A0A7W3T1X7_9ACTN</name>
<evidence type="ECO:0000313" key="2">
    <source>
        <dbReference type="Proteomes" id="UP000530234"/>
    </source>
</evidence>
<dbReference type="AlphaFoldDB" id="A0A7W3T1X7"/>
<gene>
    <name evidence="1" type="ORF">FOE67_07815</name>
</gene>
<dbReference type="EMBL" id="VKHS01000121">
    <property type="protein sequence ID" value="MBB0229420.1"/>
    <property type="molecule type" value="Genomic_DNA"/>
</dbReference>
<sequence>MGDSVPLRVSTRPHAFPDPCSRHYLLNRPPDEVPPPPFEQDAPVWVAASGAVTAGEQFVEITVQGVGEGTVILRDLHVRLVAKGAPLPWNDYIMGVGCGGNVPTHPLEVDLDAGRPVAVPGSDLHAFPHKVSGSDPLVLYVTARTDDHDVRWYLELEWVADDRHGTVRVDDGGEPFRTSGARGRPAYVYPLGADGWTEAPGGGG</sequence>
<evidence type="ECO:0008006" key="3">
    <source>
        <dbReference type="Google" id="ProtNLM"/>
    </source>
</evidence>
<reference evidence="2" key="1">
    <citation type="submission" date="2019-10" db="EMBL/GenBank/DDBJ databases">
        <title>Streptomyces sp. nov., a novel actinobacterium isolated from alkaline environment.</title>
        <authorList>
            <person name="Golinska P."/>
        </authorList>
    </citation>
    <scope>NUCLEOTIDE SEQUENCE [LARGE SCALE GENOMIC DNA]</scope>
    <source>
        <strain evidence="2">DSM 42108</strain>
    </source>
</reference>
<proteinExistence type="predicted"/>
<keyword evidence="2" id="KW-1185">Reference proteome</keyword>
<evidence type="ECO:0000313" key="1">
    <source>
        <dbReference type="EMBL" id="MBB0229420.1"/>
    </source>
</evidence>
<comment type="caution">
    <text evidence="1">The sequence shown here is derived from an EMBL/GenBank/DDBJ whole genome shotgun (WGS) entry which is preliminary data.</text>
</comment>
<dbReference type="Proteomes" id="UP000530234">
    <property type="component" value="Unassembled WGS sequence"/>
</dbReference>